<dbReference type="GO" id="GO:0080030">
    <property type="term" value="F:methyl indole-3-acetate esterase activity"/>
    <property type="evidence" value="ECO:0007669"/>
    <property type="project" value="TreeGrafter"/>
</dbReference>
<keyword evidence="4" id="KW-1185">Reference proteome</keyword>
<organism evidence="3 4">
    <name type="scientific">Lithospermum erythrorhizon</name>
    <name type="common">Purple gromwell</name>
    <name type="synonym">Lithospermum officinale var. erythrorhizon</name>
    <dbReference type="NCBI Taxonomy" id="34254"/>
    <lineage>
        <taxon>Eukaryota</taxon>
        <taxon>Viridiplantae</taxon>
        <taxon>Streptophyta</taxon>
        <taxon>Embryophyta</taxon>
        <taxon>Tracheophyta</taxon>
        <taxon>Spermatophyta</taxon>
        <taxon>Magnoliopsida</taxon>
        <taxon>eudicotyledons</taxon>
        <taxon>Gunneridae</taxon>
        <taxon>Pentapetalae</taxon>
        <taxon>asterids</taxon>
        <taxon>lamiids</taxon>
        <taxon>Boraginales</taxon>
        <taxon>Boraginaceae</taxon>
        <taxon>Boraginoideae</taxon>
        <taxon>Lithospermeae</taxon>
        <taxon>Lithospermum</taxon>
    </lineage>
</organism>
<name>A0AAV3PBW2_LITER</name>
<dbReference type="GO" id="GO:0080032">
    <property type="term" value="F:methyl jasmonate esterase activity"/>
    <property type="evidence" value="ECO:0007669"/>
    <property type="project" value="TreeGrafter"/>
</dbReference>
<dbReference type="PANTHER" id="PTHR10992">
    <property type="entry name" value="METHYLESTERASE FAMILY MEMBER"/>
    <property type="match status" value="1"/>
</dbReference>
<evidence type="ECO:0000313" key="4">
    <source>
        <dbReference type="Proteomes" id="UP001454036"/>
    </source>
</evidence>
<dbReference type="GO" id="GO:0009694">
    <property type="term" value="P:jasmonic acid metabolic process"/>
    <property type="evidence" value="ECO:0007669"/>
    <property type="project" value="TreeGrafter"/>
</dbReference>
<dbReference type="AlphaFoldDB" id="A0AAV3PBW2"/>
<dbReference type="Gene3D" id="3.40.50.1820">
    <property type="entry name" value="alpha/beta hydrolase"/>
    <property type="match status" value="1"/>
</dbReference>
<reference evidence="3 4" key="1">
    <citation type="submission" date="2024-01" db="EMBL/GenBank/DDBJ databases">
        <title>The complete chloroplast genome sequence of Lithospermum erythrorhizon: insights into the phylogenetic relationship among Boraginaceae species and the maternal lineages of purple gromwells.</title>
        <authorList>
            <person name="Okada T."/>
            <person name="Watanabe K."/>
        </authorList>
    </citation>
    <scope>NUCLEOTIDE SEQUENCE [LARGE SCALE GENOMIC DNA]</scope>
</reference>
<proteinExistence type="predicted"/>
<accession>A0AAV3PBW2</accession>
<comment type="caution">
    <text evidence="3">The sequence shown here is derived from an EMBL/GenBank/DDBJ whole genome shotgun (WGS) entry which is preliminary data.</text>
</comment>
<dbReference type="GO" id="GO:0009696">
    <property type="term" value="P:salicylic acid metabolic process"/>
    <property type="evidence" value="ECO:0007669"/>
    <property type="project" value="TreeGrafter"/>
</dbReference>
<evidence type="ECO:0000259" key="2">
    <source>
        <dbReference type="Pfam" id="PF12697"/>
    </source>
</evidence>
<dbReference type="PANTHER" id="PTHR10992:SF1032">
    <property type="entry name" value="METHYLESTERASE 17"/>
    <property type="match status" value="1"/>
</dbReference>
<dbReference type="InterPro" id="IPR000073">
    <property type="entry name" value="AB_hydrolase_1"/>
</dbReference>
<feature type="domain" description="AB hydrolase-1" evidence="2">
    <location>
        <begin position="33"/>
        <end position="272"/>
    </location>
</feature>
<protein>
    <submittedName>
        <fullName evidence="3">Esterase</fullName>
    </submittedName>
</protein>
<evidence type="ECO:0000313" key="3">
    <source>
        <dbReference type="EMBL" id="GAA0147648.1"/>
    </source>
</evidence>
<sequence length="295" mass="32608">MGEDIAKLLEKKIIESNMMMKGEKINTKPKIHFVLVHGVGHGAWCWYKIKCLLEISGYKVSCPDLKGCGVDQTDVTKILSFDDYNKPLVDFLSSLPDDEQVILVGHSAGGLSVTDTIHKFGKKKIRLGVYIGATMLKTGFITQQDVIDGVPDFSELGELSDIYDIGFGLGPENPPTSLIVKKQWQRKLLYAMSPLEDVTLASILLRPGPIQALQSARFKEGGDIDKVPRVYIKTTNDRVVKPEQQENMIKKWQPSSVYAIETDHSPFFSAPFVLVGLLVQAANSSFGCSEIKGSM</sequence>
<dbReference type="InterPro" id="IPR029058">
    <property type="entry name" value="AB_hydrolase_fold"/>
</dbReference>
<dbReference type="EMBL" id="BAABME010016836">
    <property type="protein sequence ID" value="GAA0147648.1"/>
    <property type="molecule type" value="Genomic_DNA"/>
</dbReference>
<gene>
    <name evidence="3" type="ORF">LIER_36557</name>
</gene>
<evidence type="ECO:0000256" key="1">
    <source>
        <dbReference type="ARBA" id="ARBA00022801"/>
    </source>
</evidence>
<dbReference type="FunFam" id="3.40.50.1820:FF:000025">
    <property type="entry name" value="putative methylesterase 11, chloroplastic"/>
    <property type="match status" value="1"/>
</dbReference>
<keyword evidence="1" id="KW-0378">Hydrolase</keyword>
<dbReference type="Proteomes" id="UP001454036">
    <property type="component" value="Unassembled WGS sequence"/>
</dbReference>
<dbReference type="GO" id="GO:0080031">
    <property type="term" value="F:methyl salicylate esterase activity"/>
    <property type="evidence" value="ECO:0007669"/>
    <property type="project" value="TreeGrafter"/>
</dbReference>
<dbReference type="Pfam" id="PF12697">
    <property type="entry name" value="Abhydrolase_6"/>
    <property type="match status" value="1"/>
</dbReference>
<dbReference type="InterPro" id="IPR045889">
    <property type="entry name" value="MES/HNL"/>
</dbReference>
<dbReference type="SUPFAM" id="SSF53474">
    <property type="entry name" value="alpha/beta-Hydrolases"/>
    <property type="match status" value="1"/>
</dbReference>